<sequence length="589" mass="61464">MSGNRRPVRARGGARGIVAAVAMIIAALLVVSGCGSIPDDSSPQPIKSFQREAATNAAPAPQADMDPEALVRAFLKSTVDPDAGHDAARAFLTPVASQQWDDRGDALILDEISIFVDQRDEDSVRMRLIGDNVGTLKSDGQLLPASGRVETTLSLTRQGDQWRIDGPLPNGTMIDRDQFANTYRPVSLYFSDRTGRHLVPDPRWFYAGQATDPTALVNRLIAGPATDLAAAVDSGFPSGATLRGPVVGLPGGGVRIDLSGIGNASNRNRTVLAAQLVWTLDGADISGPYVIDADGAPLSAERASGWQPADVRSFDPDAVPSTDVGLNIVTGGALRAVTENAAVPVRGPLGTSRDVRAATISENGDRVAAVRAVGGSDRRLECVIGDYGGNVGPIAEGASITRPSFGSDENTVWVVVDGRPLQWQRDDDGTRTVPIEASSIPTVARGAITEMQIAPDGVRAALVVGGQVVFAILSTNAEGQVSLTSPRIAAFNIGNRAVSLDWASPTTLVIAREAPESPVVQLSIDGTPAVGLLSGNVSPPVRAVVANSSTIYVGDQRGVLRLGSDDGQPDQYWTEVEPAMIPGAIPVLP</sequence>
<feature type="domain" description="GerMN" evidence="8">
    <location>
        <begin position="213"/>
        <end position="302"/>
    </location>
</feature>
<comment type="similarity">
    <text evidence="6">Belongs to the LpqB lipoprotein family.</text>
</comment>
<dbReference type="EMBL" id="CAACYD010000006">
    <property type="protein sequence ID" value="VFA87968.1"/>
    <property type="molecule type" value="Genomic_DNA"/>
</dbReference>
<dbReference type="GeneID" id="60749534"/>
<keyword evidence="7" id="KW-1133">Transmembrane helix</keyword>
<evidence type="ECO:0000259" key="8">
    <source>
        <dbReference type="SMART" id="SM00909"/>
    </source>
</evidence>
<dbReference type="PROSITE" id="PS51257">
    <property type="entry name" value="PROKAR_LIPOPROTEIN"/>
    <property type="match status" value="1"/>
</dbReference>
<evidence type="ECO:0000256" key="7">
    <source>
        <dbReference type="SAM" id="Phobius"/>
    </source>
</evidence>
<reference evidence="9 10" key="1">
    <citation type="submission" date="2019-02" db="EMBL/GenBank/DDBJ databases">
        <authorList>
            <consortium name="Pathogen Informatics"/>
        </authorList>
    </citation>
    <scope>NUCLEOTIDE SEQUENCE [LARGE SCALE GENOMIC DNA]</scope>
    <source>
        <strain evidence="9 10">3012STDY6756503</strain>
    </source>
</reference>
<dbReference type="InterPro" id="IPR059026">
    <property type="entry name" value="LpqB_N"/>
</dbReference>
<evidence type="ECO:0000256" key="5">
    <source>
        <dbReference type="ARBA" id="ARBA00023288"/>
    </source>
</evidence>
<dbReference type="InterPro" id="IPR018910">
    <property type="entry name" value="LpqB_C"/>
</dbReference>
<feature type="transmembrane region" description="Helical" evidence="7">
    <location>
        <begin position="12"/>
        <end position="31"/>
    </location>
</feature>
<evidence type="ECO:0000256" key="3">
    <source>
        <dbReference type="ARBA" id="ARBA00023136"/>
    </source>
</evidence>
<dbReference type="RefSeq" id="WP_131733896.1">
    <property type="nucleotide sequence ID" value="NZ_CAACYD010000006.1"/>
</dbReference>
<evidence type="ECO:0000256" key="1">
    <source>
        <dbReference type="ARBA" id="ARBA00022475"/>
    </source>
</evidence>
<proteinExistence type="inferred from homology"/>
<keyword evidence="2 6" id="KW-0732">Signal</keyword>
<keyword evidence="7" id="KW-0812">Transmembrane</keyword>
<keyword evidence="1 6" id="KW-1003">Cell membrane</keyword>
<dbReference type="GO" id="GO:0005886">
    <property type="term" value="C:plasma membrane"/>
    <property type="evidence" value="ECO:0007669"/>
    <property type="project" value="UniProtKB-SubCell"/>
</dbReference>
<dbReference type="AlphaFoldDB" id="A0ABD7V0R4"/>
<evidence type="ECO:0000313" key="10">
    <source>
        <dbReference type="Proteomes" id="UP000360750"/>
    </source>
</evidence>
<dbReference type="NCBIfam" id="NF010141">
    <property type="entry name" value="PRK13616.1"/>
    <property type="match status" value="1"/>
</dbReference>
<evidence type="ECO:0000256" key="4">
    <source>
        <dbReference type="ARBA" id="ARBA00023139"/>
    </source>
</evidence>
<protein>
    <recommendedName>
        <fullName evidence="6">Lipoprotein LpqB</fullName>
    </recommendedName>
</protein>
<evidence type="ECO:0000256" key="6">
    <source>
        <dbReference type="HAMAP-Rule" id="MF_01373"/>
    </source>
</evidence>
<comment type="caution">
    <text evidence="9">The sequence shown here is derived from an EMBL/GenBank/DDBJ whole genome shotgun (WGS) entry which is preliminary data.</text>
</comment>
<name>A0ABD7V0R4_9ACTN</name>
<comment type="subcellular location">
    <subcellularLocation>
        <location evidence="6">Cell membrane</location>
        <topology evidence="6">Lipid-anchor</topology>
    </subcellularLocation>
</comment>
<dbReference type="SMART" id="SM00909">
    <property type="entry name" value="Germane"/>
    <property type="match status" value="1"/>
</dbReference>
<keyword evidence="5 6" id="KW-0449">Lipoprotein</keyword>
<dbReference type="Proteomes" id="UP000360750">
    <property type="component" value="Unassembled WGS sequence"/>
</dbReference>
<accession>A0ABD7V0R4</accession>
<gene>
    <name evidence="6" type="primary">lpqB</name>
    <name evidence="9" type="ORF">NCTC8139_01510</name>
</gene>
<evidence type="ECO:0000256" key="2">
    <source>
        <dbReference type="ARBA" id="ARBA00022729"/>
    </source>
</evidence>
<keyword evidence="4 6" id="KW-0564">Palmitate</keyword>
<dbReference type="Pfam" id="PF10646">
    <property type="entry name" value="Germane"/>
    <property type="match status" value="1"/>
</dbReference>
<dbReference type="HAMAP" id="MF_01373">
    <property type="entry name" value="LpqB_lipoprot"/>
    <property type="match status" value="1"/>
</dbReference>
<dbReference type="Pfam" id="PF10647">
    <property type="entry name" value="Gmad1"/>
    <property type="match status" value="1"/>
</dbReference>
<dbReference type="InterPro" id="IPR019606">
    <property type="entry name" value="GerMN"/>
</dbReference>
<keyword evidence="3 6" id="KW-0472">Membrane</keyword>
<dbReference type="Pfam" id="PF25976">
    <property type="entry name" value="LpqB_N"/>
    <property type="match status" value="1"/>
</dbReference>
<evidence type="ECO:0000313" key="9">
    <source>
        <dbReference type="EMBL" id="VFA87968.1"/>
    </source>
</evidence>
<dbReference type="InterPro" id="IPR023959">
    <property type="entry name" value="LpqB"/>
</dbReference>
<organism evidence="9 10">
    <name type="scientific">Gordonia paraffinivorans</name>
    <dbReference type="NCBI Taxonomy" id="175628"/>
    <lineage>
        <taxon>Bacteria</taxon>
        <taxon>Bacillati</taxon>
        <taxon>Actinomycetota</taxon>
        <taxon>Actinomycetes</taxon>
        <taxon>Mycobacteriales</taxon>
        <taxon>Gordoniaceae</taxon>
        <taxon>Gordonia</taxon>
    </lineage>
</organism>